<proteinExistence type="predicted"/>
<dbReference type="SFLD" id="SFLDG01140">
    <property type="entry name" value="C2.B:_Phosphomannomutase_and_P"/>
    <property type="match status" value="1"/>
</dbReference>
<evidence type="ECO:0000313" key="1">
    <source>
        <dbReference type="EMBL" id="MBW7572845.1"/>
    </source>
</evidence>
<dbReference type="SUPFAM" id="SSF56784">
    <property type="entry name" value="HAD-like"/>
    <property type="match status" value="1"/>
</dbReference>
<dbReference type="InterPro" id="IPR036412">
    <property type="entry name" value="HAD-like_sf"/>
</dbReference>
<dbReference type="Pfam" id="PF08282">
    <property type="entry name" value="Hydrolase_3"/>
    <property type="match status" value="1"/>
</dbReference>
<comment type="caution">
    <text evidence="1">The sequence shown here is derived from an EMBL/GenBank/DDBJ whole genome shotgun (WGS) entry which is preliminary data.</text>
</comment>
<protein>
    <submittedName>
        <fullName evidence="1">HAD family phosphatase</fullName>
    </submittedName>
</protein>
<sequence length="276" mass="30698">MDIRLIALDMDGTVLKTDKTMSPKTAQTLRAAADSGIMLVPATGRMRGMIPREMLDVGTISYAITSNGASIIDLEKDREIYANQMTLEDSRRIIDFLMPYDVMVEAYAEGRSYVDNRHYSLLSTFKGYPKLLMDLILQYQTFVDDLPGFLKKNRLCLEKINIPYMGTEVREELAEKLEAMKEYSITASFGNNLEINAASASKGDALSHLCQKLGIAPEQVMAFGDERNDLEMLKFAGCGVAMGNGHEDVRQVADYVTLTNEEDGVADAIEKLLHIS</sequence>
<dbReference type="CDD" id="cd07516">
    <property type="entry name" value="HAD_Pase"/>
    <property type="match status" value="1"/>
</dbReference>
<dbReference type="Proteomes" id="UP000719942">
    <property type="component" value="Unassembled WGS sequence"/>
</dbReference>
<accession>A0ABS7DNG9</accession>
<keyword evidence="2" id="KW-1185">Reference proteome</keyword>
<name>A0ABS7DNG9_9FIRM</name>
<evidence type="ECO:0000313" key="2">
    <source>
        <dbReference type="Proteomes" id="UP000719942"/>
    </source>
</evidence>
<dbReference type="EMBL" id="JAGFNZ010000002">
    <property type="protein sequence ID" value="MBW7572845.1"/>
    <property type="molecule type" value="Genomic_DNA"/>
</dbReference>
<dbReference type="InterPro" id="IPR000150">
    <property type="entry name" value="Cof"/>
</dbReference>
<gene>
    <name evidence="1" type="ORF">J5W02_08450</name>
</gene>
<dbReference type="InterPro" id="IPR023214">
    <property type="entry name" value="HAD_sf"/>
</dbReference>
<dbReference type="PANTHER" id="PTHR10000:SF8">
    <property type="entry name" value="HAD SUPERFAMILY HYDROLASE-LIKE, TYPE 3"/>
    <property type="match status" value="1"/>
</dbReference>
<dbReference type="InterPro" id="IPR006379">
    <property type="entry name" value="HAD-SF_hydro_IIB"/>
</dbReference>
<organism evidence="1 2">
    <name type="scientific">Caproiciproducens faecalis</name>
    <dbReference type="NCBI Taxonomy" id="2820301"/>
    <lineage>
        <taxon>Bacteria</taxon>
        <taxon>Bacillati</taxon>
        <taxon>Bacillota</taxon>
        <taxon>Clostridia</taxon>
        <taxon>Eubacteriales</taxon>
        <taxon>Acutalibacteraceae</taxon>
        <taxon>Caproiciproducens</taxon>
    </lineage>
</organism>
<dbReference type="NCBIfam" id="TIGR00099">
    <property type="entry name" value="Cof-subfamily"/>
    <property type="match status" value="1"/>
</dbReference>
<dbReference type="NCBIfam" id="TIGR01484">
    <property type="entry name" value="HAD-SF-IIB"/>
    <property type="match status" value="1"/>
</dbReference>
<dbReference type="Gene3D" id="3.40.50.1000">
    <property type="entry name" value="HAD superfamily/HAD-like"/>
    <property type="match status" value="1"/>
</dbReference>
<reference evidence="1 2" key="1">
    <citation type="submission" date="2021-03" db="EMBL/GenBank/DDBJ databases">
        <title>Caproiciproducens sp. nov. isolated from feces of cow.</title>
        <authorList>
            <person name="Choi J.-Y."/>
        </authorList>
    </citation>
    <scope>NUCLEOTIDE SEQUENCE [LARGE SCALE GENOMIC DNA]</scope>
    <source>
        <strain evidence="1 2">AGMB10547</strain>
    </source>
</reference>
<dbReference type="RefSeq" id="WP_219965219.1">
    <property type="nucleotide sequence ID" value="NZ_JAGFNZ010000002.1"/>
</dbReference>
<dbReference type="PANTHER" id="PTHR10000">
    <property type="entry name" value="PHOSPHOSERINE PHOSPHATASE"/>
    <property type="match status" value="1"/>
</dbReference>
<dbReference type="SFLD" id="SFLDS00003">
    <property type="entry name" value="Haloacid_Dehalogenase"/>
    <property type="match status" value="1"/>
</dbReference>
<dbReference type="Gene3D" id="3.30.1240.10">
    <property type="match status" value="1"/>
</dbReference>